<dbReference type="AlphaFoldDB" id="A0A4V6XW29"/>
<sequence>MVICISAPLGIGCPLALAVLRCCKPAKSRLAPLARHRRCKRPLARHFALQLRFASIASKIVVRIFAISRFNFHPFWEYFARY</sequence>
<gene>
    <name evidence="1" type="ORF">L596_017099</name>
</gene>
<evidence type="ECO:0000313" key="2">
    <source>
        <dbReference type="Proteomes" id="UP000298663"/>
    </source>
</evidence>
<keyword evidence="2" id="KW-1185">Reference proteome</keyword>
<protein>
    <submittedName>
        <fullName evidence="1">Uncharacterized protein</fullName>
    </submittedName>
</protein>
<evidence type="ECO:0000313" key="1">
    <source>
        <dbReference type="EMBL" id="TKR75865.1"/>
    </source>
</evidence>
<dbReference type="EMBL" id="AZBU02000005">
    <property type="protein sequence ID" value="TKR75865.1"/>
    <property type="molecule type" value="Genomic_DNA"/>
</dbReference>
<dbReference type="Proteomes" id="UP000298663">
    <property type="component" value="Unassembled WGS sequence"/>
</dbReference>
<accession>A0A4V6XW29</accession>
<proteinExistence type="predicted"/>
<reference evidence="1 2" key="1">
    <citation type="journal article" date="2015" name="Genome Biol.">
        <title>Comparative genomics of Steinernema reveals deeply conserved gene regulatory networks.</title>
        <authorList>
            <person name="Dillman A.R."/>
            <person name="Macchietto M."/>
            <person name="Porter C.F."/>
            <person name="Rogers A."/>
            <person name="Williams B."/>
            <person name="Antoshechkin I."/>
            <person name="Lee M.M."/>
            <person name="Goodwin Z."/>
            <person name="Lu X."/>
            <person name="Lewis E.E."/>
            <person name="Goodrich-Blair H."/>
            <person name="Stock S.P."/>
            <person name="Adams B.J."/>
            <person name="Sternberg P.W."/>
            <person name="Mortazavi A."/>
        </authorList>
    </citation>
    <scope>NUCLEOTIDE SEQUENCE [LARGE SCALE GENOMIC DNA]</scope>
    <source>
        <strain evidence="1 2">ALL</strain>
    </source>
</reference>
<comment type="caution">
    <text evidence="1">The sequence shown here is derived from an EMBL/GenBank/DDBJ whole genome shotgun (WGS) entry which is preliminary data.</text>
</comment>
<organism evidence="1 2">
    <name type="scientific">Steinernema carpocapsae</name>
    <name type="common">Entomopathogenic nematode</name>
    <dbReference type="NCBI Taxonomy" id="34508"/>
    <lineage>
        <taxon>Eukaryota</taxon>
        <taxon>Metazoa</taxon>
        <taxon>Ecdysozoa</taxon>
        <taxon>Nematoda</taxon>
        <taxon>Chromadorea</taxon>
        <taxon>Rhabditida</taxon>
        <taxon>Tylenchina</taxon>
        <taxon>Panagrolaimomorpha</taxon>
        <taxon>Strongyloidoidea</taxon>
        <taxon>Steinernematidae</taxon>
        <taxon>Steinernema</taxon>
    </lineage>
</organism>
<reference evidence="1 2" key="2">
    <citation type="journal article" date="2019" name="G3 (Bethesda)">
        <title>Hybrid Assembly of the Genome of the Entomopathogenic Nematode Steinernema carpocapsae Identifies the X-Chromosome.</title>
        <authorList>
            <person name="Serra L."/>
            <person name="Macchietto M."/>
            <person name="Macias-Munoz A."/>
            <person name="McGill C.J."/>
            <person name="Rodriguez I.M."/>
            <person name="Rodriguez B."/>
            <person name="Murad R."/>
            <person name="Mortazavi A."/>
        </authorList>
    </citation>
    <scope>NUCLEOTIDE SEQUENCE [LARGE SCALE GENOMIC DNA]</scope>
    <source>
        <strain evidence="1 2">ALL</strain>
    </source>
</reference>
<name>A0A4V6XW29_STECR</name>